<protein>
    <submittedName>
        <fullName evidence="2">Copper amine oxidase N-terminal domain-containing protein</fullName>
    </submittedName>
</protein>
<feature type="domain" description="Copper amine oxidase-like N-terminal" evidence="1">
    <location>
        <begin position="22"/>
        <end position="83"/>
    </location>
</feature>
<dbReference type="SUPFAM" id="SSF55383">
    <property type="entry name" value="Copper amine oxidase, domain N"/>
    <property type="match status" value="1"/>
</dbReference>
<dbReference type="EMBL" id="FNIG01000001">
    <property type="protein sequence ID" value="SDM82133.1"/>
    <property type="molecule type" value="Genomic_DNA"/>
</dbReference>
<evidence type="ECO:0000313" key="3">
    <source>
        <dbReference type="Proteomes" id="UP000199334"/>
    </source>
</evidence>
<dbReference type="OrthoDB" id="366502at2"/>
<reference evidence="2 3" key="1">
    <citation type="submission" date="2016-10" db="EMBL/GenBank/DDBJ databases">
        <authorList>
            <person name="de Groot N.N."/>
        </authorList>
    </citation>
    <scope>NUCLEOTIDE SEQUENCE [LARGE SCALE GENOMIC DNA]</scope>
    <source>
        <strain evidence="2 3">CGMCC 1.3442</strain>
    </source>
</reference>
<dbReference type="RefSeq" id="WP_093855202.1">
    <property type="nucleotide sequence ID" value="NZ_BJVZ01000003.1"/>
</dbReference>
<dbReference type="AlphaFoldDB" id="A0A1G9WCZ1"/>
<dbReference type="Pfam" id="PF07833">
    <property type="entry name" value="Cu_amine_oxidN1"/>
    <property type="match status" value="1"/>
</dbReference>
<name>A0A1G9WCZ1_9BACI</name>
<gene>
    <name evidence="2" type="ORF">SAMN05216498_0688</name>
</gene>
<evidence type="ECO:0000259" key="1">
    <source>
        <dbReference type="Pfam" id="PF07833"/>
    </source>
</evidence>
<dbReference type="Proteomes" id="UP000199334">
    <property type="component" value="Unassembled WGS sequence"/>
</dbReference>
<dbReference type="InterPro" id="IPR012854">
    <property type="entry name" value="Cu_amine_oxidase-like_N"/>
</dbReference>
<keyword evidence="3" id="KW-1185">Reference proteome</keyword>
<sequence length="309" mass="33547">MKKFILGLVSGVIIAGGSVVYASDSIEALLFSAKYEINGEQVELPNEYQTLNVDGHAYVPIRFVAESLDSFVTYDDNTKRISIDNKFDLNKNGIRVGQLNVESNENGSTVKGKLYVGQDFWDNIVSSPSNPNAMIDPGIKLDVGGNLLFFDGKGHYLGEVPVSKEVIAKGEQIRGFEVTSNDNLSNYEYVMLAKEFPQPRALPAPPDIGTYDSTGQVGVGGIEVREDNGFSVINGHISLQVDGNYQTHITLTFLDEIGMEIGTAELVSDLHGSNPENGLSISKFETAGKGDLTDYKQVKVTINSLTPIN</sequence>
<evidence type="ECO:0000313" key="2">
    <source>
        <dbReference type="EMBL" id="SDM82133.1"/>
    </source>
</evidence>
<accession>A0A1G9WCZ1</accession>
<dbReference type="InterPro" id="IPR036582">
    <property type="entry name" value="Mao_N_sf"/>
</dbReference>
<organism evidence="2 3">
    <name type="scientific">Tenuibacillus multivorans</name>
    <dbReference type="NCBI Taxonomy" id="237069"/>
    <lineage>
        <taxon>Bacteria</taxon>
        <taxon>Bacillati</taxon>
        <taxon>Bacillota</taxon>
        <taxon>Bacilli</taxon>
        <taxon>Bacillales</taxon>
        <taxon>Bacillaceae</taxon>
        <taxon>Tenuibacillus</taxon>
    </lineage>
</organism>
<proteinExistence type="predicted"/>